<feature type="signal peptide" evidence="1">
    <location>
        <begin position="1"/>
        <end position="19"/>
    </location>
</feature>
<comment type="caution">
    <text evidence="3">The sequence shown here is derived from an EMBL/GenBank/DDBJ whole genome shotgun (WGS) entry which is preliminary data.</text>
</comment>
<name>A0ABR1MBH4_9PEZI</name>
<evidence type="ECO:0000313" key="3">
    <source>
        <dbReference type="EMBL" id="KAK7545261.1"/>
    </source>
</evidence>
<evidence type="ECO:0000313" key="4">
    <source>
        <dbReference type="Proteomes" id="UP001365128"/>
    </source>
</evidence>
<sequence length="249" mass="27055">MKALTTSIACALLLGVAAAQEIKFCGPQMALYQEVSYTCIDDYLLCPVIAGHKHKRCGESCYSDLQYNCTDDKILVELPELETSYQVAVLREDFDFLDGKIVNAKESKFVVGQQPEVSCPLPDCKDFKNITVFAGKQPGSIPPKSAALDTAVPGGQQGVIELSGDFGYSIPHSAFIPAGEYTGPGLFKGYKDGEFVFTGGKGWRACLVDDKGTLQIVQEIDGYQPKWLCIDIKLVTKSPGVPGPYAWSY</sequence>
<evidence type="ECO:0000259" key="2">
    <source>
        <dbReference type="Pfam" id="PF10645"/>
    </source>
</evidence>
<dbReference type="EMBL" id="JBBPDW010000018">
    <property type="protein sequence ID" value="KAK7545261.1"/>
    <property type="molecule type" value="Genomic_DNA"/>
</dbReference>
<feature type="domain" description="Endo-1,3(4)-beta-glucanase 1 carbohydrate binding" evidence="2">
    <location>
        <begin position="30"/>
        <end position="73"/>
    </location>
</feature>
<accession>A0ABR1MBH4</accession>
<dbReference type="Proteomes" id="UP001365128">
    <property type="component" value="Unassembled WGS sequence"/>
</dbReference>
<protein>
    <recommendedName>
        <fullName evidence="2">Endo-1,3(4)-beta-glucanase 1 carbohydrate binding domain-containing protein</fullName>
    </recommendedName>
</protein>
<keyword evidence="1" id="KW-0732">Signal</keyword>
<feature type="chain" id="PRO_5046264684" description="Endo-1,3(4)-beta-glucanase 1 carbohydrate binding domain-containing protein" evidence="1">
    <location>
        <begin position="20"/>
        <end position="249"/>
    </location>
</feature>
<organism evidence="3 4">
    <name type="scientific">Phyllosticta citricarpa</name>
    <dbReference type="NCBI Taxonomy" id="55181"/>
    <lineage>
        <taxon>Eukaryota</taxon>
        <taxon>Fungi</taxon>
        <taxon>Dikarya</taxon>
        <taxon>Ascomycota</taxon>
        <taxon>Pezizomycotina</taxon>
        <taxon>Dothideomycetes</taxon>
        <taxon>Dothideomycetes incertae sedis</taxon>
        <taxon>Botryosphaeriales</taxon>
        <taxon>Phyllostictaceae</taxon>
        <taxon>Phyllosticta</taxon>
    </lineage>
</organism>
<dbReference type="PANTHER" id="PTHR42047:SF1">
    <property type="entry name" value="PROTEIN, PUTATIVE (AFU_ORTHOLOGUE AFUA_6G03560)-RELATED"/>
    <property type="match status" value="1"/>
</dbReference>
<keyword evidence="4" id="KW-1185">Reference proteome</keyword>
<gene>
    <name evidence="3" type="ORF">IWX46DRAFT_112794</name>
</gene>
<evidence type="ECO:0000256" key="1">
    <source>
        <dbReference type="SAM" id="SignalP"/>
    </source>
</evidence>
<dbReference type="Pfam" id="PF10645">
    <property type="entry name" value="Carb_bind"/>
    <property type="match status" value="1"/>
</dbReference>
<dbReference type="PANTHER" id="PTHR42047">
    <property type="entry name" value="PROTEIN, PUTATIVE (AFU_ORTHOLOGUE AFUA_6G03560)-RELATED"/>
    <property type="match status" value="1"/>
</dbReference>
<dbReference type="InterPro" id="IPR052820">
    <property type="entry name" value="PhiA_domain"/>
</dbReference>
<dbReference type="InterPro" id="IPR018909">
    <property type="entry name" value="Eng1_septum"/>
</dbReference>
<reference evidence="3 4" key="1">
    <citation type="submission" date="2024-04" db="EMBL/GenBank/DDBJ databases">
        <title>Phyllosticta paracitricarpa is synonymous to the EU quarantine fungus P. citricarpa based on phylogenomic analyses.</title>
        <authorList>
            <consortium name="Lawrence Berkeley National Laboratory"/>
            <person name="Van Ingen-Buijs V.A."/>
            <person name="Van Westerhoven A.C."/>
            <person name="Haridas S."/>
            <person name="Skiadas P."/>
            <person name="Martin F."/>
            <person name="Groenewald J.Z."/>
            <person name="Crous P.W."/>
            <person name="Seidl M.F."/>
        </authorList>
    </citation>
    <scope>NUCLEOTIDE SEQUENCE [LARGE SCALE GENOMIC DNA]</scope>
    <source>
        <strain evidence="3 4">CBS 122670</strain>
    </source>
</reference>
<proteinExistence type="predicted"/>